<evidence type="ECO:0000313" key="2">
    <source>
        <dbReference type="Proteomes" id="UP000045706"/>
    </source>
</evidence>
<gene>
    <name evidence="1" type="ORF">BN1723_017435</name>
</gene>
<dbReference type="EMBL" id="CVQI01006213">
    <property type="protein sequence ID" value="CRK15686.1"/>
    <property type="molecule type" value="Genomic_DNA"/>
</dbReference>
<reference evidence="2" key="1">
    <citation type="submission" date="2015-05" db="EMBL/GenBank/DDBJ databases">
        <authorList>
            <person name="Fogelqvist Johan"/>
        </authorList>
    </citation>
    <scope>NUCLEOTIDE SEQUENCE [LARGE SCALE GENOMIC DNA]</scope>
</reference>
<dbReference type="Proteomes" id="UP000045706">
    <property type="component" value="Unassembled WGS sequence"/>
</dbReference>
<organism evidence="1 2">
    <name type="scientific">Verticillium longisporum</name>
    <name type="common">Verticillium dahliae var. longisporum</name>
    <dbReference type="NCBI Taxonomy" id="100787"/>
    <lineage>
        <taxon>Eukaryota</taxon>
        <taxon>Fungi</taxon>
        <taxon>Dikarya</taxon>
        <taxon>Ascomycota</taxon>
        <taxon>Pezizomycotina</taxon>
        <taxon>Sordariomycetes</taxon>
        <taxon>Hypocreomycetidae</taxon>
        <taxon>Glomerellales</taxon>
        <taxon>Plectosphaerellaceae</taxon>
        <taxon>Verticillium</taxon>
    </lineage>
</organism>
<sequence>MAMTGGKGDLARTESFFEQAQELKVDVDAAIVYGLVEAYCQNDRFHEA</sequence>
<proteinExistence type="predicted"/>
<dbReference type="AlphaFoldDB" id="A0A0G4L142"/>
<accession>A0A0G4L142</accession>
<feature type="non-terminal residue" evidence="1">
    <location>
        <position position="48"/>
    </location>
</feature>
<evidence type="ECO:0000313" key="1">
    <source>
        <dbReference type="EMBL" id="CRK15686.1"/>
    </source>
</evidence>
<name>A0A0G4L142_VERLO</name>
<protein>
    <submittedName>
        <fullName evidence="1">Uncharacterized protein</fullName>
    </submittedName>
</protein>